<evidence type="ECO:0000256" key="9">
    <source>
        <dbReference type="ARBA" id="ARBA00022837"/>
    </source>
</evidence>
<accession>A0A383VDF1</accession>
<dbReference type="GO" id="GO:0003924">
    <property type="term" value="F:GTPase activity"/>
    <property type="evidence" value="ECO:0007669"/>
    <property type="project" value="InterPro"/>
</dbReference>
<dbReference type="AlphaFoldDB" id="A0A383VDF1"/>
<keyword evidence="11" id="KW-0496">Mitochondrion</keyword>
<evidence type="ECO:0000256" key="11">
    <source>
        <dbReference type="ARBA" id="ARBA00023128"/>
    </source>
</evidence>
<dbReference type="STRING" id="3088.A0A383VDF1"/>
<evidence type="ECO:0000256" key="3">
    <source>
        <dbReference type="ARBA" id="ARBA00022692"/>
    </source>
</evidence>
<keyword evidence="8" id="KW-0378">Hydrolase</keyword>
<feature type="compositionally biased region" description="Low complexity" evidence="14">
    <location>
        <begin position="301"/>
        <end position="321"/>
    </location>
</feature>
<dbReference type="GO" id="GO:0046872">
    <property type="term" value="F:metal ion binding"/>
    <property type="evidence" value="ECO:0007669"/>
    <property type="project" value="UniProtKB-KW"/>
</dbReference>
<dbReference type="InterPro" id="IPR011992">
    <property type="entry name" value="EF-hand-dom_pair"/>
</dbReference>
<evidence type="ECO:0000256" key="2">
    <source>
        <dbReference type="ARBA" id="ARBA00007981"/>
    </source>
</evidence>
<keyword evidence="13" id="KW-0472">Membrane</keyword>
<dbReference type="SMART" id="SM00175">
    <property type="entry name" value="RAB"/>
    <property type="match status" value="1"/>
</dbReference>
<evidence type="ECO:0000259" key="15">
    <source>
        <dbReference type="Pfam" id="PF08355"/>
    </source>
</evidence>
<feature type="region of interest" description="Disordered" evidence="14">
    <location>
        <begin position="292"/>
        <end position="321"/>
    </location>
</feature>
<dbReference type="Proteomes" id="UP000256970">
    <property type="component" value="Unassembled WGS sequence"/>
</dbReference>
<keyword evidence="9" id="KW-0106">Calcium</keyword>
<evidence type="ECO:0000256" key="6">
    <source>
        <dbReference type="ARBA" id="ARBA00022741"/>
    </source>
</evidence>
<dbReference type="InterPro" id="IPR013566">
    <property type="entry name" value="EF_hand_assoc_1"/>
</dbReference>
<dbReference type="SMART" id="SM00174">
    <property type="entry name" value="RHO"/>
    <property type="match status" value="1"/>
</dbReference>
<dbReference type="EMBL" id="FNXT01000261">
    <property type="protein sequence ID" value="SZX62742.1"/>
    <property type="molecule type" value="Genomic_DNA"/>
</dbReference>
<name>A0A383VDF1_TETOB</name>
<evidence type="ECO:0000259" key="16">
    <source>
        <dbReference type="Pfam" id="PF08356"/>
    </source>
</evidence>
<dbReference type="PROSITE" id="PS00018">
    <property type="entry name" value="EF_HAND_1"/>
    <property type="match status" value="2"/>
</dbReference>
<dbReference type="InterPro" id="IPR018247">
    <property type="entry name" value="EF_Hand_1_Ca_BS"/>
</dbReference>
<evidence type="ECO:0000256" key="12">
    <source>
        <dbReference type="ARBA" id="ARBA00023134"/>
    </source>
</evidence>
<dbReference type="Pfam" id="PF00071">
    <property type="entry name" value="Ras"/>
    <property type="match status" value="1"/>
</dbReference>
<evidence type="ECO:0000313" key="17">
    <source>
        <dbReference type="EMBL" id="SZX62742.1"/>
    </source>
</evidence>
<dbReference type="SUPFAM" id="SSF52540">
    <property type="entry name" value="P-loop containing nucleoside triphosphate hydrolases"/>
    <property type="match status" value="2"/>
</dbReference>
<dbReference type="Pfam" id="PF08356">
    <property type="entry name" value="EF_assoc_2"/>
    <property type="match status" value="1"/>
</dbReference>
<dbReference type="Gene3D" id="1.10.238.10">
    <property type="entry name" value="EF-hand"/>
    <property type="match status" value="2"/>
</dbReference>
<keyword evidence="6" id="KW-0547">Nucleotide-binding</keyword>
<comment type="similarity">
    <text evidence="2">Belongs to the mitochondrial Rho GTPase family.</text>
</comment>
<keyword evidence="12" id="KW-0342">GTP-binding</keyword>
<comment type="subcellular location">
    <subcellularLocation>
        <location evidence="1">Mitochondrion outer membrane</location>
        <topology evidence="1">Single-pass type IV membrane protein</topology>
    </subcellularLocation>
</comment>
<dbReference type="InterPro" id="IPR052266">
    <property type="entry name" value="Miro-EF-hand_domain"/>
</dbReference>
<dbReference type="PANTHER" id="PTHR46819:SF1">
    <property type="entry name" value="EF-HAND CALCIUM-BINDING DOMAIN-CONTAINING PROTEIN 7"/>
    <property type="match status" value="1"/>
</dbReference>
<feature type="domain" description="EF hand associated type-2" evidence="16">
    <location>
        <begin position="224"/>
        <end position="302"/>
    </location>
</feature>
<keyword evidence="7" id="KW-1000">Mitochondrion outer membrane</keyword>
<dbReference type="Pfam" id="PF08355">
    <property type="entry name" value="EF_assoc_1"/>
    <property type="match status" value="1"/>
</dbReference>
<dbReference type="GO" id="GO:0005741">
    <property type="term" value="C:mitochondrial outer membrane"/>
    <property type="evidence" value="ECO:0007669"/>
    <property type="project" value="UniProtKB-SubCell"/>
</dbReference>
<evidence type="ECO:0000256" key="8">
    <source>
        <dbReference type="ARBA" id="ARBA00022801"/>
    </source>
</evidence>
<evidence type="ECO:0000256" key="14">
    <source>
        <dbReference type="SAM" id="MobiDB-lite"/>
    </source>
</evidence>
<protein>
    <recommendedName>
        <fullName evidence="19">Mitochondrial Rho GTPase</fullName>
    </recommendedName>
</protein>
<keyword evidence="3" id="KW-0812">Transmembrane</keyword>
<dbReference type="SUPFAM" id="SSF47473">
    <property type="entry name" value="EF-hand"/>
    <property type="match status" value="1"/>
</dbReference>
<keyword evidence="5" id="KW-0677">Repeat</keyword>
<evidence type="ECO:0000256" key="5">
    <source>
        <dbReference type="ARBA" id="ARBA00022737"/>
    </source>
</evidence>
<keyword evidence="10" id="KW-1133">Transmembrane helix</keyword>
<organism evidence="17 18">
    <name type="scientific">Tetradesmus obliquus</name>
    <name type="common">Green alga</name>
    <name type="synonym">Acutodesmus obliquus</name>
    <dbReference type="NCBI Taxonomy" id="3088"/>
    <lineage>
        <taxon>Eukaryota</taxon>
        <taxon>Viridiplantae</taxon>
        <taxon>Chlorophyta</taxon>
        <taxon>core chlorophytes</taxon>
        <taxon>Chlorophyceae</taxon>
        <taxon>CS clade</taxon>
        <taxon>Sphaeropleales</taxon>
        <taxon>Scenedesmaceae</taxon>
        <taxon>Tetradesmus</taxon>
    </lineage>
</organism>
<dbReference type="Gene3D" id="3.40.50.300">
    <property type="entry name" value="P-loop containing nucleotide triphosphate hydrolases"/>
    <property type="match status" value="2"/>
</dbReference>
<keyword evidence="18" id="KW-1185">Reference proteome</keyword>
<evidence type="ECO:0000256" key="10">
    <source>
        <dbReference type="ARBA" id="ARBA00022989"/>
    </source>
</evidence>
<evidence type="ECO:0000256" key="13">
    <source>
        <dbReference type="ARBA" id="ARBA00023136"/>
    </source>
</evidence>
<evidence type="ECO:0000256" key="4">
    <source>
        <dbReference type="ARBA" id="ARBA00022723"/>
    </source>
</evidence>
<keyword evidence="4" id="KW-0479">Metal-binding</keyword>
<gene>
    <name evidence="17" type="ORF">BQ4739_LOCUS3327</name>
</gene>
<proteinExistence type="inferred from homology"/>
<evidence type="ECO:0000313" key="18">
    <source>
        <dbReference type="Proteomes" id="UP000256970"/>
    </source>
</evidence>
<evidence type="ECO:0008006" key="19">
    <source>
        <dbReference type="Google" id="ProtNLM"/>
    </source>
</evidence>
<dbReference type="PANTHER" id="PTHR46819">
    <property type="entry name" value="EF-HAND CALCIUM-BINDING DOMAIN-CONTAINING PROTEIN 7"/>
    <property type="match status" value="1"/>
</dbReference>
<evidence type="ECO:0000256" key="7">
    <source>
        <dbReference type="ARBA" id="ARBA00022787"/>
    </source>
</evidence>
<dbReference type="PRINTS" id="PR00449">
    <property type="entry name" value="RASTRNSFRMNG"/>
</dbReference>
<reference evidence="17 18" key="1">
    <citation type="submission" date="2016-10" db="EMBL/GenBank/DDBJ databases">
        <authorList>
            <person name="Cai Z."/>
        </authorList>
    </citation>
    <scope>NUCLEOTIDE SEQUENCE [LARGE SCALE GENOMIC DNA]</scope>
</reference>
<dbReference type="InterPro" id="IPR027417">
    <property type="entry name" value="P-loop_NTPase"/>
</dbReference>
<sequence length="747" mass="78742">MNGRRRINVAVVGDRGVGKTSLITSAAQEVFSERPVPVLPPTRFPADFAVVSEPVDVIAFDTSSRPEDAQAVDETIRAADVVIVCFDAQRKSTLQRLRSDWLPRITHLRPAAPVIIACCKDDTEDTLPTDQIREFMEGLIREFPVIEVSIRTSSRKLRSVLDVFYQAIKTVLYPKAPLLDATTGRLTTPCVKALLRIFLMCDSDGDGALNDEELNTFQFLCFGQPLTPDELASVRQMVAERMADGLSDAGLLFPGFMYLHTLFLTRGRLESTWTVLRLFGYNEQLRISDSVLDRLPRPPGSSSSSSSEPSSSSDGSSSSSSSSVLELSEQALLYLGHVFDIYDSSRSGVLSPMDLEHMFNRAPVPIYQVEAWNRVIVAGAGSSSSSGSSSGGLTKEGFLTRWKVITLQDPRTAFEQMLYLGMGGRCGEDAGRLFVVKPRRRKPERRKGALGLGDRGTLVAGLFGGLGVGKSSLVKALAGRHYNEPLHGLLTAAGSTSSLVEGAPRTLVIHEASSAATADDPTVDLSQLDVAAASSAATADDPTVDLSQLDVAAVLFDSAEPASFRQAVALVTGLSGRAGDSLPFVLIAAKDDLGMSNELEAEVHAACKDLALPLPIPVSVLLGSLGHHPVPDAAAAAAAAAAGGGPAAAAAGGGRSAAAAAAAAARAGGSNVFVALLLAAMHPEGNVPDTPARKARRQTIRRLLLAGGVAVTSAASLYAGYRLYRSLQETTRPSSSSSSSSKLLSGK</sequence>
<dbReference type="InterPro" id="IPR001806">
    <property type="entry name" value="Small_GTPase"/>
</dbReference>
<dbReference type="FunFam" id="1.10.238.10:FF:000011">
    <property type="entry name" value="Mitochondrial Rho GTPase"/>
    <property type="match status" value="1"/>
</dbReference>
<evidence type="ECO:0000256" key="1">
    <source>
        <dbReference type="ARBA" id="ARBA00004200"/>
    </source>
</evidence>
<dbReference type="InterPro" id="IPR013567">
    <property type="entry name" value="EF_hand_assoc_2"/>
</dbReference>
<dbReference type="GO" id="GO:0005525">
    <property type="term" value="F:GTP binding"/>
    <property type="evidence" value="ECO:0007669"/>
    <property type="project" value="UniProtKB-KW"/>
</dbReference>
<feature type="domain" description="Mitochondrial Rho GTPase 1/3 EF hand associated type-1" evidence="15">
    <location>
        <begin position="389"/>
        <end position="446"/>
    </location>
</feature>